<evidence type="ECO:0000313" key="16">
    <source>
        <dbReference type="Proteomes" id="UP000229421"/>
    </source>
</evidence>
<evidence type="ECO:0000259" key="14">
    <source>
        <dbReference type="PROSITE" id="PS50109"/>
    </source>
</evidence>
<organism evidence="15 16">
    <name type="scientific">Candidatus Berkelbacteria bacterium CG_4_9_14_3_um_filter_39_23</name>
    <dbReference type="NCBI Taxonomy" id="1974508"/>
    <lineage>
        <taxon>Bacteria</taxon>
        <taxon>Candidatus Berkelbacteria</taxon>
    </lineage>
</organism>
<dbReference type="Gene3D" id="3.30.450.40">
    <property type="match status" value="1"/>
</dbReference>
<keyword evidence="9" id="KW-0418">Kinase</keyword>
<dbReference type="InterPro" id="IPR036097">
    <property type="entry name" value="HisK_dim/P_sf"/>
</dbReference>
<accession>A0A2M8C679</accession>
<keyword evidence="10" id="KW-0067">ATP-binding</keyword>
<dbReference type="Gene3D" id="1.10.287.130">
    <property type="match status" value="1"/>
</dbReference>
<evidence type="ECO:0000256" key="7">
    <source>
        <dbReference type="ARBA" id="ARBA00022679"/>
    </source>
</evidence>
<dbReference type="Proteomes" id="UP000229421">
    <property type="component" value="Unassembled WGS sequence"/>
</dbReference>
<keyword evidence="6" id="KW-0597">Phosphoprotein</keyword>
<dbReference type="SUPFAM" id="SSF55874">
    <property type="entry name" value="ATPase domain of HSP90 chaperone/DNA topoisomerase II/histidine kinase"/>
    <property type="match status" value="1"/>
</dbReference>
<evidence type="ECO:0000256" key="5">
    <source>
        <dbReference type="ARBA" id="ARBA00022475"/>
    </source>
</evidence>
<comment type="caution">
    <text evidence="15">The sequence shown here is derived from an EMBL/GenBank/DDBJ whole genome shotgun (WGS) entry which is preliminary data.</text>
</comment>
<protein>
    <recommendedName>
        <fullName evidence="4">histidine kinase</fullName>
        <ecNumber evidence="4">2.7.13.3</ecNumber>
    </recommendedName>
</protein>
<comment type="subcellular location">
    <subcellularLocation>
        <location evidence="2">Cell membrane</location>
    </subcellularLocation>
    <subcellularLocation>
        <location evidence="3">Membrane raft</location>
        <topology evidence="3">Multi-pass membrane protein</topology>
    </subcellularLocation>
</comment>
<dbReference type="SUPFAM" id="SSF47384">
    <property type="entry name" value="Homodimeric domain of signal transducing histidine kinase"/>
    <property type="match status" value="1"/>
</dbReference>
<evidence type="ECO:0000256" key="9">
    <source>
        <dbReference type="ARBA" id="ARBA00022777"/>
    </source>
</evidence>
<dbReference type="InterPro" id="IPR036890">
    <property type="entry name" value="HATPase_C_sf"/>
</dbReference>
<keyword evidence="13" id="KW-1133">Transmembrane helix</keyword>
<dbReference type="InterPro" id="IPR005467">
    <property type="entry name" value="His_kinase_dom"/>
</dbReference>
<dbReference type="SUPFAM" id="SSF55781">
    <property type="entry name" value="GAF domain-like"/>
    <property type="match status" value="1"/>
</dbReference>
<keyword evidence="12 13" id="KW-0472">Membrane</keyword>
<evidence type="ECO:0000256" key="1">
    <source>
        <dbReference type="ARBA" id="ARBA00000085"/>
    </source>
</evidence>
<gene>
    <name evidence="15" type="ORF">CO101_00970</name>
</gene>
<evidence type="ECO:0000256" key="2">
    <source>
        <dbReference type="ARBA" id="ARBA00004236"/>
    </source>
</evidence>
<name>A0A2M8C679_9BACT</name>
<evidence type="ECO:0000256" key="8">
    <source>
        <dbReference type="ARBA" id="ARBA00022741"/>
    </source>
</evidence>
<evidence type="ECO:0000256" key="12">
    <source>
        <dbReference type="ARBA" id="ARBA00023136"/>
    </source>
</evidence>
<dbReference type="EC" id="2.7.13.3" evidence="4"/>
<keyword evidence="13" id="KW-0812">Transmembrane</keyword>
<dbReference type="GO" id="GO:0045121">
    <property type="term" value="C:membrane raft"/>
    <property type="evidence" value="ECO:0007669"/>
    <property type="project" value="UniProtKB-SubCell"/>
</dbReference>
<dbReference type="FunFam" id="3.30.565.10:FF:000023">
    <property type="entry name" value="PAS domain-containing sensor histidine kinase"/>
    <property type="match status" value="1"/>
</dbReference>
<dbReference type="InterPro" id="IPR003594">
    <property type="entry name" value="HATPase_dom"/>
</dbReference>
<sequence length="531" mass="60399">MLWNNYLFIIVFLFTAILVLLVYFKNPRKKSNPIIAHQLFNIRIITKKIFIYSILLALALTVYVAIVLGFTIFIGAENRSFYLRDFIPNIVATIAIAFGFEPIRRKLEKITDKFSFVGQYDLGEVTRQLGVSLASSTSLSEALRSMMEALIKAMRLEFSIFFILNNEQNEAKNNRIEVIGAPKEKLVEPFSEKLATYFKALQEPIIREELERDIRENKKIKEVAKGKAAIFMRSISVAMALPVFIKGKLIGIMMMPEKKSGDVFSAQDWRLVSIVLLQTVSIIERKHLCEEDQMKSEFVSIASHELLTPTAVIEGYLSMILDENFVKVDPVVQKYLTRAYASSQRLSRLVKDLLNVSSIESGKLTIISKRFNLKELVKSVQEEVQLKALEKNLKIKFVANVKDPNVWADPERIHQVVYNLVSNAIKYSKTGTIKIELSEENEFIKTSVRDFGIGMSKKELPHLFEKFFRAQTPETTDIQGTGLGLYISKNIIDLSGGKINVKTKYGKGSVFSFTLPKDKPGDDTKMMQTKI</sequence>
<reference evidence="16" key="1">
    <citation type="submission" date="2017-09" db="EMBL/GenBank/DDBJ databases">
        <title>Depth-based differentiation of microbial function through sediment-hosted aquifers and enrichment of novel symbionts in the deep terrestrial subsurface.</title>
        <authorList>
            <person name="Probst A.J."/>
            <person name="Ladd B."/>
            <person name="Jarett J.K."/>
            <person name="Geller-Mcgrath D.E."/>
            <person name="Sieber C.M.K."/>
            <person name="Emerson J.B."/>
            <person name="Anantharaman K."/>
            <person name="Thomas B.C."/>
            <person name="Malmstrom R."/>
            <person name="Stieglmeier M."/>
            <person name="Klingl A."/>
            <person name="Woyke T."/>
            <person name="Ryan C.M."/>
            <person name="Banfield J.F."/>
        </authorList>
    </citation>
    <scope>NUCLEOTIDE SEQUENCE [LARGE SCALE GENOMIC DNA]</scope>
</reference>
<feature type="transmembrane region" description="Helical" evidence="13">
    <location>
        <begin position="6"/>
        <end position="24"/>
    </location>
</feature>
<dbReference type="InterPro" id="IPR029016">
    <property type="entry name" value="GAF-like_dom_sf"/>
</dbReference>
<dbReference type="FunFam" id="1.10.287.130:FF:000001">
    <property type="entry name" value="Two-component sensor histidine kinase"/>
    <property type="match status" value="1"/>
</dbReference>
<feature type="transmembrane region" description="Helical" evidence="13">
    <location>
        <begin position="49"/>
        <end position="74"/>
    </location>
</feature>
<evidence type="ECO:0000256" key="11">
    <source>
        <dbReference type="ARBA" id="ARBA00023012"/>
    </source>
</evidence>
<evidence type="ECO:0000256" key="4">
    <source>
        <dbReference type="ARBA" id="ARBA00012438"/>
    </source>
</evidence>
<dbReference type="CDD" id="cd00082">
    <property type="entry name" value="HisKA"/>
    <property type="match status" value="1"/>
</dbReference>
<dbReference type="InterPro" id="IPR004358">
    <property type="entry name" value="Sig_transdc_His_kin-like_C"/>
</dbReference>
<keyword evidence="11" id="KW-0902">Two-component regulatory system</keyword>
<keyword evidence="8" id="KW-0547">Nucleotide-binding</keyword>
<feature type="domain" description="Histidine kinase" evidence="14">
    <location>
        <begin position="301"/>
        <end position="519"/>
    </location>
</feature>
<dbReference type="PANTHER" id="PTHR43047:SF72">
    <property type="entry name" value="OSMOSENSING HISTIDINE PROTEIN KINASE SLN1"/>
    <property type="match status" value="1"/>
</dbReference>
<dbReference type="Pfam" id="PF00512">
    <property type="entry name" value="HisKA"/>
    <property type="match status" value="1"/>
</dbReference>
<keyword evidence="7" id="KW-0808">Transferase</keyword>
<dbReference type="AlphaFoldDB" id="A0A2M8C679"/>
<dbReference type="SMART" id="SM00387">
    <property type="entry name" value="HATPase_c"/>
    <property type="match status" value="1"/>
</dbReference>
<comment type="catalytic activity">
    <reaction evidence="1">
        <text>ATP + protein L-histidine = ADP + protein N-phospho-L-histidine.</text>
        <dbReference type="EC" id="2.7.13.3"/>
    </reaction>
</comment>
<dbReference type="PROSITE" id="PS50109">
    <property type="entry name" value="HIS_KIN"/>
    <property type="match status" value="1"/>
</dbReference>
<feature type="transmembrane region" description="Helical" evidence="13">
    <location>
        <begin position="228"/>
        <end position="245"/>
    </location>
</feature>
<evidence type="ECO:0000256" key="6">
    <source>
        <dbReference type="ARBA" id="ARBA00022553"/>
    </source>
</evidence>
<evidence type="ECO:0000313" key="15">
    <source>
        <dbReference type="EMBL" id="PJB51748.1"/>
    </source>
</evidence>
<evidence type="ECO:0000256" key="13">
    <source>
        <dbReference type="SAM" id="Phobius"/>
    </source>
</evidence>
<dbReference type="SMART" id="SM00388">
    <property type="entry name" value="HisKA"/>
    <property type="match status" value="1"/>
</dbReference>
<proteinExistence type="predicted"/>
<evidence type="ECO:0000256" key="10">
    <source>
        <dbReference type="ARBA" id="ARBA00022840"/>
    </source>
</evidence>
<dbReference type="PANTHER" id="PTHR43047">
    <property type="entry name" value="TWO-COMPONENT HISTIDINE PROTEIN KINASE"/>
    <property type="match status" value="1"/>
</dbReference>
<dbReference type="GO" id="GO:0005524">
    <property type="term" value="F:ATP binding"/>
    <property type="evidence" value="ECO:0007669"/>
    <property type="project" value="UniProtKB-KW"/>
</dbReference>
<dbReference type="GO" id="GO:0005886">
    <property type="term" value="C:plasma membrane"/>
    <property type="evidence" value="ECO:0007669"/>
    <property type="project" value="UniProtKB-SubCell"/>
</dbReference>
<dbReference type="InterPro" id="IPR003661">
    <property type="entry name" value="HisK_dim/P_dom"/>
</dbReference>
<dbReference type="GO" id="GO:0009927">
    <property type="term" value="F:histidine phosphotransfer kinase activity"/>
    <property type="evidence" value="ECO:0007669"/>
    <property type="project" value="TreeGrafter"/>
</dbReference>
<evidence type="ECO:0000256" key="3">
    <source>
        <dbReference type="ARBA" id="ARBA00004314"/>
    </source>
</evidence>
<dbReference type="GO" id="GO:0000155">
    <property type="term" value="F:phosphorelay sensor kinase activity"/>
    <property type="evidence" value="ECO:0007669"/>
    <property type="project" value="InterPro"/>
</dbReference>
<dbReference type="PRINTS" id="PR00344">
    <property type="entry name" value="BCTRLSENSOR"/>
</dbReference>
<dbReference type="EMBL" id="PFTZ01000032">
    <property type="protein sequence ID" value="PJB51748.1"/>
    <property type="molecule type" value="Genomic_DNA"/>
</dbReference>
<dbReference type="Pfam" id="PF02518">
    <property type="entry name" value="HATPase_c"/>
    <property type="match status" value="1"/>
</dbReference>
<keyword evidence="5" id="KW-1003">Cell membrane</keyword>
<feature type="transmembrane region" description="Helical" evidence="13">
    <location>
        <begin position="86"/>
        <end position="103"/>
    </location>
</feature>
<dbReference type="Gene3D" id="3.30.565.10">
    <property type="entry name" value="Histidine kinase-like ATPase, C-terminal domain"/>
    <property type="match status" value="1"/>
</dbReference>